<proteinExistence type="predicted"/>
<name>A0AAW0FNH9_9APHY</name>
<keyword evidence="2" id="KW-1185">Reference proteome</keyword>
<evidence type="ECO:0000313" key="1">
    <source>
        <dbReference type="EMBL" id="KAK7681697.1"/>
    </source>
</evidence>
<dbReference type="AlphaFoldDB" id="A0AAW0FNH9"/>
<dbReference type="Proteomes" id="UP001385951">
    <property type="component" value="Unassembled WGS sequence"/>
</dbReference>
<organism evidence="1 2">
    <name type="scientific">Cerrena zonata</name>
    <dbReference type="NCBI Taxonomy" id="2478898"/>
    <lineage>
        <taxon>Eukaryota</taxon>
        <taxon>Fungi</taxon>
        <taxon>Dikarya</taxon>
        <taxon>Basidiomycota</taxon>
        <taxon>Agaricomycotina</taxon>
        <taxon>Agaricomycetes</taxon>
        <taxon>Polyporales</taxon>
        <taxon>Cerrenaceae</taxon>
        <taxon>Cerrena</taxon>
    </lineage>
</organism>
<dbReference type="EMBL" id="JASBNA010000039">
    <property type="protein sequence ID" value="KAK7681697.1"/>
    <property type="molecule type" value="Genomic_DNA"/>
</dbReference>
<comment type="caution">
    <text evidence="1">The sequence shown here is derived from an EMBL/GenBank/DDBJ whole genome shotgun (WGS) entry which is preliminary data.</text>
</comment>
<protein>
    <submittedName>
        <fullName evidence="1">Uncharacterized protein</fullName>
    </submittedName>
</protein>
<reference evidence="1 2" key="1">
    <citation type="submission" date="2022-09" db="EMBL/GenBank/DDBJ databases">
        <authorList>
            <person name="Palmer J.M."/>
        </authorList>
    </citation>
    <scope>NUCLEOTIDE SEQUENCE [LARGE SCALE GENOMIC DNA]</scope>
    <source>
        <strain evidence="1 2">DSM 7382</strain>
    </source>
</reference>
<sequence length="758" mass="86681">MALFESSIFPEGTSASSAVWNQETRFGFQGVFGESQHVAPRDLCERIRTSFRSDELIEQLLSNISSSAVCGHGRDVISYTFQIIRIHHEIPITLDFSFLPERSWLTVSRLFMDALKDEWMKRTEDMEEGFKWDRLVLDAIYASLSTVQYPARTNCLEVIASCYRLDPEMLSNSLMAHFSRSTSAPWTIAIPTILRLLANSDVEQGDPWSIKLNLSTRTFHQLDLLANIAAKSLTALQASIRDDDPDTLKWVKWAVHILLSCVDVSDSFSGSTLSAIAKLTELNAHFIVRALPRNRQGRQHQVERLWKTILLMGHSRQAFIMQLWPKAWSPSDSIIPYRLTQMYATERKWTTTDAFLHTPPGFRAHHDIGNFIVCHLDHSRTLDYASRLKRVDELQSFLKSNIAWHAVHQIAAFLIQIGDPGWPEWMRGFIIKELTNLRGTSELSDNLKKCLYYNATEFITLLASHDIEHLDRLPQNLLVHRKLVDHPLTSMFYTFLQHPEPLSSETGESCLMRLLVNAEIDKPAWTFSSCDGYSPPRYACVSLALRILQYHLDSKVVQIPQKDIRFPLDLSQLKKEVWDDVSAAAAEVLNKDKLHDTDEGYFGGQKTFNIARMDAIMILLADSPHPFDNDLSYQVLEQETFFRWEDNLSVQSSTRHKLEKRRQSRIDERRRQGQYRLSVGTGTHDEASSLWQVMVTKSSQQIEEVYSQVKNDGDIQEDEMMCGSNCIHRDGLGGEWDGTEVISKSLGGRTSVDEGTYT</sequence>
<gene>
    <name evidence="1" type="ORF">QCA50_015044</name>
</gene>
<evidence type="ECO:0000313" key="2">
    <source>
        <dbReference type="Proteomes" id="UP001385951"/>
    </source>
</evidence>
<accession>A0AAW0FNH9</accession>